<protein>
    <submittedName>
        <fullName evidence="1">Uncharacterized protein</fullName>
    </submittedName>
</protein>
<comment type="caution">
    <text evidence="1">The sequence shown here is derived from an EMBL/GenBank/DDBJ whole genome shotgun (WGS) entry which is preliminary data.</text>
</comment>
<name>X0ZAM7_9ZZZZ</name>
<organism evidence="1">
    <name type="scientific">marine sediment metagenome</name>
    <dbReference type="NCBI Taxonomy" id="412755"/>
    <lineage>
        <taxon>unclassified sequences</taxon>
        <taxon>metagenomes</taxon>
        <taxon>ecological metagenomes</taxon>
    </lineage>
</organism>
<accession>X0ZAM7</accession>
<proteinExistence type="predicted"/>
<reference evidence="1" key="1">
    <citation type="journal article" date="2014" name="Front. Microbiol.">
        <title>High frequency of phylogenetically diverse reductive dehalogenase-homologous genes in deep subseafloor sedimentary metagenomes.</title>
        <authorList>
            <person name="Kawai M."/>
            <person name="Futagami T."/>
            <person name="Toyoda A."/>
            <person name="Takaki Y."/>
            <person name="Nishi S."/>
            <person name="Hori S."/>
            <person name="Arai W."/>
            <person name="Tsubouchi T."/>
            <person name="Morono Y."/>
            <person name="Uchiyama I."/>
            <person name="Ito T."/>
            <person name="Fujiyama A."/>
            <person name="Inagaki F."/>
            <person name="Takami H."/>
        </authorList>
    </citation>
    <scope>NUCLEOTIDE SEQUENCE</scope>
    <source>
        <strain evidence="1">Expedition CK06-06</strain>
    </source>
</reference>
<evidence type="ECO:0000313" key="1">
    <source>
        <dbReference type="EMBL" id="GAG66520.1"/>
    </source>
</evidence>
<gene>
    <name evidence="1" type="ORF">S01H4_20688</name>
</gene>
<dbReference type="EMBL" id="BART01009321">
    <property type="protein sequence ID" value="GAG66520.1"/>
    <property type="molecule type" value="Genomic_DNA"/>
</dbReference>
<dbReference type="AlphaFoldDB" id="X0ZAM7"/>
<sequence length="60" mass="6874">MRKTLNEYKNCYLVREILTDGSEVFDLVLKHPTETIKLVCHSENHAIEVARAVDSCVEIV</sequence>